<name>A0A4V3AA59_9PROT</name>
<dbReference type="Pfam" id="PF02738">
    <property type="entry name" value="MoCoBD_1"/>
    <property type="match status" value="1"/>
</dbReference>
<reference evidence="4 5" key="1">
    <citation type="journal article" date="2016" name="J. Microbiol.">
        <title>Dankookia rubra gen. nov., sp. nov., an alphaproteobacterium isolated from sediment of a shallow stream.</title>
        <authorList>
            <person name="Kim W.H."/>
            <person name="Kim D.H."/>
            <person name="Kang K."/>
            <person name="Ahn T.Y."/>
        </authorList>
    </citation>
    <scope>NUCLEOTIDE SEQUENCE [LARGE SCALE GENOMIC DNA]</scope>
    <source>
        <strain evidence="4 5">JCM30602</strain>
    </source>
</reference>
<keyword evidence="1" id="KW-0500">Molybdenum</keyword>
<dbReference type="SMART" id="SM01008">
    <property type="entry name" value="Ald_Xan_dh_C"/>
    <property type="match status" value="1"/>
</dbReference>
<dbReference type="Pfam" id="PF20256">
    <property type="entry name" value="MoCoBD_2"/>
    <property type="match status" value="1"/>
</dbReference>
<dbReference type="Pfam" id="PF01315">
    <property type="entry name" value="Ald_Xan_dh_C"/>
    <property type="match status" value="1"/>
</dbReference>
<evidence type="ECO:0000259" key="3">
    <source>
        <dbReference type="SMART" id="SM01008"/>
    </source>
</evidence>
<dbReference type="InterPro" id="IPR016208">
    <property type="entry name" value="Ald_Oxase/xanthine_DH-like"/>
</dbReference>
<dbReference type="InterPro" id="IPR046867">
    <property type="entry name" value="AldOxase/xan_DH_MoCoBD2"/>
</dbReference>
<dbReference type="InterPro" id="IPR000674">
    <property type="entry name" value="Ald_Oxase/Xan_DH_a/b"/>
</dbReference>
<dbReference type="GO" id="GO:0016491">
    <property type="term" value="F:oxidoreductase activity"/>
    <property type="evidence" value="ECO:0007669"/>
    <property type="project" value="UniProtKB-KW"/>
</dbReference>
<dbReference type="SUPFAM" id="SSF54665">
    <property type="entry name" value="CO dehydrogenase molybdoprotein N-domain-like"/>
    <property type="match status" value="1"/>
</dbReference>
<dbReference type="InterPro" id="IPR008274">
    <property type="entry name" value="AldOxase/xan_DH_MoCoBD1"/>
</dbReference>
<comment type="caution">
    <text evidence="4">The sequence shown here is derived from an EMBL/GenBank/DDBJ whole genome shotgun (WGS) entry which is preliminary data.</text>
</comment>
<dbReference type="InterPro" id="IPR037165">
    <property type="entry name" value="AldOxase/xan_DH_Mopterin-bd_sf"/>
</dbReference>
<evidence type="ECO:0000256" key="2">
    <source>
        <dbReference type="ARBA" id="ARBA00023002"/>
    </source>
</evidence>
<dbReference type="AlphaFoldDB" id="A0A4V3AA59"/>
<sequence length="772" mass="80661">MDGGFGRFGSGQAVRRIEDAPLLRGEGSFSDDLSHPGQTHMIFLRSPYAHARIVSIDTGAAKAMPGVLAVLTGADLEAAGLGRLGIELPFKRPDGSPLAAPPRPVLAVGEANFAGEAVVAVVGETLEAARDGAEAVVVDYEELPAVTSAAAAAAPGAPQVWPAATGNVVAQTQYGDRAVADAAFAAAAHVVTLDIVNQRLAPVSMEPRVMVASYDAATDRIAVTMSTQTPSSTRDQICTEVLNLPAEKMRVLVGDVGGGFGMKTGAYPEDAVVAYASRQLGRPVKWAATRMEDFLSATHGRDTDSQVAMALDTNGKVTGLRVRTLANMGAYTRPAGVAIQLLIGPWVSTSIYDIRTIDFEFTAILSHTAPTSPYRGAGRPEAIHIIERLMDTAARKMGIDQAELRRRNMIDPALMPYTNAMGQTYDSGKFAQVLDQGLKLADWGGFAAREAASKAAGKLRGRGIASFLEWTGANVFEERVTVAVKGSGEIEIYATTQQMGQGIATSYAQLAVDVFGVPLEKIRIVLGDTDRGTGFGSAGSRSLFTAGSAVKVASDKTVATAKDLAAEALEAAAIDLEYVAGAFRVAGTDRQIGLFDLAAKQPEQRIYIDSTSSVGGPTWPNGTHVCEVEIDPDTGEIEIASYASVNDAGRVVNPLIVEGQLAGGAAQGLGQAMYEAVVYDPESGQPLSASFMDYALPRADMIGGYVTELDQSIPCVTNPLGVKGVGELGTIGATPALVNAVADALARNGRAKAADTLQMPLTPPRVWALLQG</sequence>
<keyword evidence="5" id="KW-1185">Reference proteome</keyword>
<evidence type="ECO:0000256" key="1">
    <source>
        <dbReference type="ARBA" id="ARBA00022505"/>
    </source>
</evidence>
<protein>
    <submittedName>
        <fullName evidence="4">Xanthine dehydrogenase family protein molybdopterin-binding subunit</fullName>
    </submittedName>
</protein>
<gene>
    <name evidence="4" type="ORF">E2C06_14980</name>
</gene>
<dbReference type="Gene3D" id="3.30.365.10">
    <property type="entry name" value="Aldehyde oxidase/xanthine dehydrogenase, molybdopterin binding domain"/>
    <property type="match status" value="4"/>
</dbReference>
<dbReference type="GO" id="GO:0005506">
    <property type="term" value="F:iron ion binding"/>
    <property type="evidence" value="ECO:0007669"/>
    <property type="project" value="InterPro"/>
</dbReference>
<dbReference type="Gene3D" id="3.90.1170.50">
    <property type="entry name" value="Aldehyde oxidase/xanthine dehydrogenase, a/b hammerhead"/>
    <property type="match status" value="1"/>
</dbReference>
<feature type="domain" description="Aldehyde oxidase/xanthine dehydrogenase a/b hammerhead" evidence="3">
    <location>
        <begin position="24"/>
        <end position="144"/>
    </location>
</feature>
<accession>A0A4V3AA59</accession>
<dbReference type="EMBL" id="SMSJ01000017">
    <property type="protein sequence ID" value="TDH61865.1"/>
    <property type="molecule type" value="Genomic_DNA"/>
</dbReference>
<keyword evidence="2" id="KW-0560">Oxidoreductase</keyword>
<dbReference type="PANTHER" id="PTHR11908">
    <property type="entry name" value="XANTHINE DEHYDROGENASE"/>
    <property type="match status" value="1"/>
</dbReference>
<dbReference type="Proteomes" id="UP000295096">
    <property type="component" value="Unassembled WGS sequence"/>
</dbReference>
<dbReference type="InterPro" id="IPR036856">
    <property type="entry name" value="Ald_Oxase/Xan_DH_a/b_sf"/>
</dbReference>
<evidence type="ECO:0000313" key="4">
    <source>
        <dbReference type="EMBL" id="TDH61865.1"/>
    </source>
</evidence>
<dbReference type="PANTHER" id="PTHR11908:SF132">
    <property type="entry name" value="ALDEHYDE OXIDASE 1-RELATED"/>
    <property type="match status" value="1"/>
</dbReference>
<organism evidence="4 5">
    <name type="scientific">Dankookia rubra</name>
    <dbReference type="NCBI Taxonomy" id="1442381"/>
    <lineage>
        <taxon>Bacteria</taxon>
        <taxon>Pseudomonadati</taxon>
        <taxon>Pseudomonadota</taxon>
        <taxon>Alphaproteobacteria</taxon>
        <taxon>Acetobacterales</taxon>
        <taxon>Roseomonadaceae</taxon>
        <taxon>Dankookia</taxon>
    </lineage>
</organism>
<dbReference type="OrthoDB" id="7374166at2"/>
<evidence type="ECO:0000313" key="5">
    <source>
        <dbReference type="Proteomes" id="UP000295096"/>
    </source>
</evidence>
<dbReference type="SUPFAM" id="SSF56003">
    <property type="entry name" value="Molybdenum cofactor-binding domain"/>
    <property type="match status" value="1"/>
</dbReference>
<proteinExistence type="predicted"/>